<proteinExistence type="predicted"/>
<evidence type="ECO:0000313" key="3">
    <source>
        <dbReference type="Proteomes" id="UP000886653"/>
    </source>
</evidence>
<feature type="region of interest" description="Disordered" evidence="1">
    <location>
        <begin position="44"/>
        <end position="103"/>
    </location>
</feature>
<name>A0A9P6NIU3_9BASI</name>
<evidence type="ECO:0000313" key="2">
    <source>
        <dbReference type="EMBL" id="KAG0146788.1"/>
    </source>
</evidence>
<dbReference type="Proteomes" id="UP000886653">
    <property type="component" value="Unassembled WGS sequence"/>
</dbReference>
<feature type="compositionally biased region" description="Low complexity" evidence="1">
    <location>
        <begin position="52"/>
        <end position="64"/>
    </location>
</feature>
<gene>
    <name evidence="2" type="ORF">CROQUDRAFT_92271</name>
</gene>
<sequence length="103" mass="10880">MLRPQPSTRSPCAGAFGVFPIKGGVGSSHHPPLTFEVHRKAPRAVAPEALLPSVQSSPRQSSSSGPFGTDRSRRGSSLIPSIPFNPFPFDPSIPLEPLAPCQP</sequence>
<reference evidence="2" key="1">
    <citation type="submission" date="2013-11" db="EMBL/GenBank/DDBJ databases">
        <title>Genome sequence of the fusiform rust pathogen reveals effectors for host alternation and coevolution with pine.</title>
        <authorList>
            <consortium name="DOE Joint Genome Institute"/>
            <person name="Smith K."/>
            <person name="Pendleton A."/>
            <person name="Kubisiak T."/>
            <person name="Anderson C."/>
            <person name="Salamov A."/>
            <person name="Aerts A."/>
            <person name="Riley R."/>
            <person name="Clum A."/>
            <person name="Lindquist E."/>
            <person name="Ence D."/>
            <person name="Campbell M."/>
            <person name="Kronenberg Z."/>
            <person name="Feau N."/>
            <person name="Dhillon B."/>
            <person name="Hamelin R."/>
            <person name="Burleigh J."/>
            <person name="Smith J."/>
            <person name="Yandell M."/>
            <person name="Nelson C."/>
            <person name="Grigoriev I."/>
            <person name="Davis J."/>
        </authorList>
    </citation>
    <scope>NUCLEOTIDE SEQUENCE</scope>
    <source>
        <strain evidence="2">G11</strain>
    </source>
</reference>
<dbReference type="AlphaFoldDB" id="A0A9P6NIU3"/>
<protein>
    <submittedName>
        <fullName evidence="2">Uncharacterized protein</fullName>
    </submittedName>
</protein>
<organism evidence="2 3">
    <name type="scientific">Cronartium quercuum f. sp. fusiforme G11</name>
    <dbReference type="NCBI Taxonomy" id="708437"/>
    <lineage>
        <taxon>Eukaryota</taxon>
        <taxon>Fungi</taxon>
        <taxon>Dikarya</taxon>
        <taxon>Basidiomycota</taxon>
        <taxon>Pucciniomycotina</taxon>
        <taxon>Pucciniomycetes</taxon>
        <taxon>Pucciniales</taxon>
        <taxon>Coleosporiaceae</taxon>
        <taxon>Cronartium</taxon>
    </lineage>
</organism>
<accession>A0A9P6NIU3</accession>
<evidence type="ECO:0000256" key="1">
    <source>
        <dbReference type="SAM" id="MobiDB-lite"/>
    </source>
</evidence>
<dbReference type="EMBL" id="MU167256">
    <property type="protein sequence ID" value="KAG0146788.1"/>
    <property type="molecule type" value="Genomic_DNA"/>
</dbReference>
<keyword evidence="3" id="KW-1185">Reference proteome</keyword>
<comment type="caution">
    <text evidence="2">The sequence shown here is derived from an EMBL/GenBank/DDBJ whole genome shotgun (WGS) entry which is preliminary data.</text>
</comment>